<accession>A0A9D4FB89</accession>
<proteinExistence type="predicted"/>
<keyword evidence="3" id="KW-1185">Reference proteome</keyword>
<evidence type="ECO:0000256" key="1">
    <source>
        <dbReference type="SAM" id="SignalP"/>
    </source>
</evidence>
<name>A0A9D4FB89_DREPO</name>
<evidence type="ECO:0000313" key="3">
    <source>
        <dbReference type="Proteomes" id="UP000828390"/>
    </source>
</evidence>
<reference evidence="2" key="2">
    <citation type="submission" date="2020-11" db="EMBL/GenBank/DDBJ databases">
        <authorList>
            <person name="McCartney M.A."/>
            <person name="Auch B."/>
            <person name="Kono T."/>
            <person name="Mallez S."/>
            <person name="Becker A."/>
            <person name="Gohl D.M."/>
            <person name="Silverstein K.A.T."/>
            <person name="Koren S."/>
            <person name="Bechman K.B."/>
            <person name="Herman A."/>
            <person name="Abrahante J.E."/>
            <person name="Garbe J."/>
        </authorList>
    </citation>
    <scope>NUCLEOTIDE SEQUENCE</scope>
    <source>
        <strain evidence="2">Duluth1</strain>
        <tissue evidence="2">Whole animal</tissue>
    </source>
</reference>
<dbReference type="AlphaFoldDB" id="A0A9D4FB89"/>
<organism evidence="2 3">
    <name type="scientific">Dreissena polymorpha</name>
    <name type="common">Zebra mussel</name>
    <name type="synonym">Mytilus polymorpha</name>
    <dbReference type="NCBI Taxonomy" id="45954"/>
    <lineage>
        <taxon>Eukaryota</taxon>
        <taxon>Metazoa</taxon>
        <taxon>Spiralia</taxon>
        <taxon>Lophotrochozoa</taxon>
        <taxon>Mollusca</taxon>
        <taxon>Bivalvia</taxon>
        <taxon>Autobranchia</taxon>
        <taxon>Heteroconchia</taxon>
        <taxon>Euheterodonta</taxon>
        <taxon>Imparidentia</taxon>
        <taxon>Neoheterodontei</taxon>
        <taxon>Myida</taxon>
        <taxon>Dreissenoidea</taxon>
        <taxon>Dreissenidae</taxon>
        <taxon>Dreissena</taxon>
    </lineage>
</organism>
<dbReference type="Proteomes" id="UP000828390">
    <property type="component" value="Unassembled WGS sequence"/>
</dbReference>
<keyword evidence="1" id="KW-0732">Signal</keyword>
<feature type="chain" id="PRO_5038735780" evidence="1">
    <location>
        <begin position="24"/>
        <end position="143"/>
    </location>
</feature>
<protein>
    <submittedName>
        <fullName evidence="2">Uncharacterized protein</fullName>
    </submittedName>
</protein>
<comment type="caution">
    <text evidence="2">The sequence shown here is derived from an EMBL/GenBank/DDBJ whole genome shotgun (WGS) entry which is preliminary data.</text>
</comment>
<evidence type="ECO:0000313" key="2">
    <source>
        <dbReference type="EMBL" id="KAH3795623.1"/>
    </source>
</evidence>
<gene>
    <name evidence="2" type="ORF">DPMN_149178</name>
</gene>
<feature type="signal peptide" evidence="1">
    <location>
        <begin position="1"/>
        <end position="23"/>
    </location>
</feature>
<sequence>MGFLMFIAVLGFFCFTGFQEVHAITNMQFVSFAIENGAELIGGNETSPYDVIHLPGKINDPLNLTALLKPLEKDLENGLSRSQLESGCGCDKSSCMCSFVRTFSVAGFKFTLNVSAIAICQQNSQAELRLTVNGRTLLEKQFR</sequence>
<reference evidence="2" key="1">
    <citation type="journal article" date="2019" name="bioRxiv">
        <title>The Genome of the Zebra Mussel, Dreissena polymorpha: A Resource for Invasive Species Research.</title>
        <authorList>
            <person name="McCartney M.A."/>
            <person name="Auch B."/>
            <person name="Kono T."/>
            <person name="Mallez S."/>
            <person name="Zhang Y."/>
            <person name="Obille A."/>
            <person name="Becker A."/>
            <person name="Abrahante J.E."/>
            <person name="Garbe J."/>
            <person name="Badalamenti J.P."/>
            <person name="Herman A."/>
            <person name="Mangelson H."/>
            <person name="Liachko I."/>
            <person name="Sullivan S."/>
            <person name="Sone E.D."/>
            <person name="Koren S."/>
            <person name="Silverstein K.A.T."/>
            <person name="Beckman K.B."/>
            <person name="Gohl D.M."/>
        </authorList>
    </citation>
    <scope>NUCLEOTIDE SEQUENCE</scope>
    <source>
        <strain evidence="2">Duluth1</strain>
        <tissue evidence="2">Whole animal</tissue>
    </source>
</reference>
<dbReference type="EMBL" id="JAIWYP010000007">
    <property type="protein sequence ID" value="KAH3795623.1"/>
    <property type="molecule type" value="Genomic_DNA"/>
</dbReference>